<proteinExistence type="inferred from homology"/>
<protein>
    <submittedName>
        <fullName evidence="7">Inner membrane protein ybhI</fullName>
    </submittedName>
</protein>
<evidence type="ECO:0000313" key="7">
    <source>
        <dbReference type="EMBL" id="EKB50618.1"/>
    </source>
</evidence>
<reference evidence="7 8" key="1">
    <citation type="journal article" date="2012" name="J. Bacteriol.">
        <title>Draft Genome Sequence of Cecembia lonarensis Strain LW9T, Isolated from Lonar Lake, a Haloalkaline Lake in India.</title>
        <authorList>
            <person name="Shivaji S."/>
            <person name="Ara S."/>
            <person name="Singh A."/>
            <person name="Pinnaka A.K."/>
        </authorList>
    </citation>
    <scope>NUCLEOTIDE SEQUENCE [LARGE SCALE GENOMIC DNA]</scope>
    <source>
        <strain evidence="7 8">LW9</strain>
    </source>
</reference>
<evidence type="ECO:0000256" key="1">
    <source>
        <dbReference type="ARBA" id="ARBA00004141"/>
    </source>
</evidence>
<evidence type="ECO:0000313" key="8">
    <source>
        <dbReference type="Proteomes" id="UP000004478"/>
    </source>
</evidence>
<keyword evidence="3 6" id="KW-0812">Transmembrane</keyword>
<sequence>MYKIFGVFLLGVILWFMPVPEGMDPQAWQLFTIFIVSILSVVFRVFSILLASVLGLVLAVFTQTLSPDQAFSGFSNDIVLLIVMAFLIAKAMVKSGLGIRMALLLIKRFGKSALGLAYSLLMTDMLIAPAFPSNTARSGVLFPIVFSVAQANGSDPEKGTEKKLGSYLMFTSMAGIGLSSAMWLTAMAVNPVGAAMVSGYGVDIHFANWVLAASVPTMVAALLLPWVLLKVYPPEIKFTPSAASFAKEELKKRGGMSRNEKITLGIFILLVMAWSLSELFGIDRTATAFLGLGLLLLTGVYTPADIRKEGEALVTMIWFAILFAMSMALYDLGFMSHVGLLISKEIEMLSKPLAFLVLVFIYVLFHYLFVSQTAHLLALFGVFISAGADLGLYVTGLAFMLLFATNYFSVITPQGSSCNVLYISSGYISVEEVYKYGGLLTLFFFVIYNTVGLAWVFWIF</sequence>
<dbReference type="Pfam" id="PF00939">
    <property type="entry name" value="Na_sulph_symp"/>
    <property type="match status" value="1"/>
</dbReference>
<keyword evidence="5 6" id="KW-0472">Membrane</keyword>
<name>K1LJW8_CECL9</name>
<feature type="transmembrane region" description="Helical" evidence="6">
    <location>
        <begin position="377"/>
        <end position="403"/>
    </location>
</feature>
<evidence type="ECO:0000256" key="6">
    <source>
        <dbReference type="SAM" id="Phobius"/>
    </source>
</evidence>
<comment type="similarity">
    <text evidence="2">Belongs to the SLC13A/DASS transporter (TC 2.A.47) family. DIT1 subfamily.</text>
</comment>
<dbReference type="PIRSF" id="PIRSF002457">
    <property type="entry name" value="DASS"/>
    <property type="match status" value="1"/>
</dbReference>
<feature type="transmembrane region" description="Helical" evidence="6">
    <location>
        <begin position="262"/>
        <end position="282"/>
    </location>
</feature>
<dbReference type="GO" id="GO:0022857">
    <property type="term" value="F:transmembrane transporter activity"/>
    <property type="evidence" value="ECO:0007669"/>
    <property type="project" value="InterPro"/>
</dbReference>
<dbReference type="EMBL" id="AMGM01000007">
    <property type="protein sequence ID" value="EKB50618.1"/>
    <property type="molecule type" value="Genomic_DNA"/>
</dbReference>
<gene>
    <name evidence="7" type="primary">ybhI</name>
    <name evidence="7" type="ORF">B879_00821</name>
</gene>
<dbReference type="AlphaFoldDB" id="K1LJW8"/>
<dbReference type="PATRIC" id="fig|1225176.3.peg.880"/>
<dbReference type="OrthoDB" id="1401038at2"/>
<feature type="transmembrane region" description="Helical" evidence="6">
    <location>
        <begin position="206"/>
        <end position="229"/>
    </location>
</feature>
<dbReference type="GO" id="GO:0016020">
    <property type="term" value="C:membrane"/>
    <property type="evidence" value="ECO:0007669"/>
    <property type="project" value="UniProtKB-SubCell"/>
</dbReference>
<feature type="transmembrane region" description="Helical" evidence="6">
    <location>
        <begin position="313"/>
        <end position="333"/>
    </location>
</feature>
<evidence type="ECO:0000256" key="4">
    <source>
        <dbReference type="ARBA" id="ARBA00022989"/>
    </source>
</evidence>
<feature type="transmembrane region" description="Helical" evidence="6">
    <location>
        <begin position="436"/>
        <end position="458"/>
    </location>
</feature>
<organism evidence="7 8">
    <name type="scientific">Cecembia lonarensis (strain CCUG 58316 / KCTC 22772 / LW9)</name>
    <dbReference type="NCBI Taxonomy" id="1225176"/>
    <lineage>
        <taxon>Bacteria</taxon>
        <taxon>Pseudomonadati</taxon>
        <taxon>Bacteroidota</taxon>
        <taxon>Cytophagia</taxon>
        <taxon>Cytophagales</taxon>
        <taxon>Cyclobacteriaceae</taxon>
        <taxon>Cecembia</taxon>
    </lineage>
</organism>
<feature type="transmembrane region" description="Helical" evidence="6">
    <location>
        <begin position="167"/>
        <end position="186"/>
    </location>
</feature>
<comment type="subcellular location">
    <subcellularLocation>
        <location evidence="1">Membrane</location>
        <topology evidence="1">Multi-pass membrane protein</topology>
    </subcellularLocation>
</comment>
<comment type="caution">
    <text evidence="7">The sequence shown here is derived from an EMBL/GenBank/DDBJ whole genome shotgun (WGS) entry which is preliminary data.</text>
</comment>
<dbReference type="NCBIfam" id="TIGR00785">
    <property type="entry name" value="dass"/>
    <property type="match status" value="1"/>
</dbReference>
<dbReference type="PANTHER" id="PTHR42826">
    <property type="entry name" value="DICARBOXYLATE TRANSPORTER 2.1, CHLOROPLASTIC"/>
    <property type="match status" value="1"/>
</dbReference>
<feature type="transmembrane region" description="Helical" evidence="6">
    <location>
        <begin position="73"/>
        <end position="93"/>
    </location>
</feature>
<keyword evidence="4 6" id="KW-1133">Transmembrane helix</keyword>
<keyword evidence="8" id="KW-1185">Reference proteome</keyword>
<dbReference type="InterPro" id="IPR001898">
    <property type="entry name" value="SLC13A/DASS"/>
</dbReference>
<evidence type="ECO:0000256" key="5">
    <source>
        <dbReference type="ARBA" id="ARBA00023136"/>
    </source>
</evidence>
<dbReference type="Proteomes" id="UP000004478">
    <property type="component" value="Unassembled WGS sequence"/>
</dbReference>
<evidence type="ECO:0000256" key="3">
    <source>
        <dbReference type="ARBA" id="ARBA00022692"/>
    </source>
</evidence>
<feature type="transmembrane region" description="Helical" evidence="6">
    <location>
        <begin position="33"/>
        <end position="61"/>
    </location>
</feature>
<evidence type="ECO:0000256" key="2">
    <source>
        <dbReference type="ARBA" id="ARBA00007349"/>
    </source>
</evidence>
<feature type="transmembrane region" description="Helical" evidence="6">
    <location>
        <begin position="288"/>
        <end position="306"/>
    </location>
</feature>
<feature type="transmembrane region" description="Helical" evidence="6">
    <location>
        <begin position="353"/>
        <end position="370"/>
    </location>
</feature>
<dbReference type="RefSeq" id="WP_009183865.1">
    <property type="nucleotide sequence ID" value="NZ_AMGM01000007.1"/>
</dbReference>
<dbReference type="InterPro" id="IPR030676">
    <property type="entry name" value="CitT-rel"/>
</dbReference>
<accession>K1LJW8</accession>